<name>A0A8H4B570_GIGMA</name>
<protein>
    <submittedName>
        <fullName evidence="7">Serine incorporator/TMS membrane protein</fullName>
    </submittedName>
</protein>
<proteinExistence type="inferred from homology"/>
<dbReference type="PANTHER" id="PTHR10383:SF9">
    <property type="entry name" value="SERINE INCORPORATOR, ISOFORM F"/>
    <property type="match status" value="1"/>
</dbReference>
<feature type="transmembrane region" description="Helical" evidence="6">
    <location>
        <begin position="253"/>
        <end position="274"/>
    </location>
</feature>
<reference evidence="7 8" key="1">
    <citation type="journal article" date="2019" name="Environ. Microbiol.">
        <title>At the nexus of three kingdoms: the genome of the mycorrhizal fungus Gigaspora margarita provides insights into plant, endobacterial and fungal interactions.</title>
        <authorList>
            <person name="Venice F."/>
            <person name="Ghignone S."/>
            <person name="Salvioli di Fossalunga A."/>
            <person name="Amselem J."/>
            <person name="Novero M."/>
            <person name="Xianan X."/>
            <person name="Sedzielewska Toro K."/>
            <person name="Morin E."/>
            <person name="Lipzen A."/>
            <person name="Grigoriev I.V."/>
            <person name="Henrissat B."/>
            <person name="Martin F.M."/>
            <person name="Bonfante P."/>
        </authorList>
    </citation>
    <scope>NUCLEOTIDE SEQUENCE [LARGE SCALE GENOMIC DNA]</scope>
    <source>
        <strain evidence="7 8">BEG34</strain>
    </source>
</reference>
<feature type="transmembrane region" description="Helical" evidence="6">
    <location>
        <begin position="35"/>
        <end position="57"/>
    </location>
</feature>
<evidence type="ECO:0000256" key="6">
    <source>
        <dbReference type="SAM" id="Phobius"/>
    </source>
</evidence>
<evidence type="ECO:0000313" key="8">
    <source>
        <dbReference type="Proteomes" id="UP000439903"/>
    </source>
</evidence>
<organism evidence="7 8">
    <name type="scientific">Gigaspora margarita</name>
    <dbReference type="NCBI Taxonomy" id="4874"/>
    <lineage>
        <taxon>Eukaryota</taxon>
        <taxon>Fungi</taxon>
        <taxon>Fungi incertae sedis</taxon>
        <taxon>Mucoromycota</taxon>
        <taxon>Glomeromycotina</taxon>
        <taxon>Glomeromycetes</taxon>
        <taxon>Diversisporales</taxon>
        <taxon>Gigasporaceae</taxon>
        <taxon>Gigaspora</taxon>
    </lineage>
</organism>
<dbReference type="AlphaFoldDB" id="A0A8H4B570"/>
<evidence type="ECO:0000256" key="4">
    <source>
        <dbReference type="ARBA" id="ARBA00022989"/>
    </source>
</evidence>
<feature type="transmembrane region" description="Helical" evidence="6">
    <location>
        <begin position="294"/>
        <end position="312"/>
    </location>
</feature>
<keyword evidence="4 6" id="KW-1133">Transmembrane helix</keyword>
<dbReference type="GO" id="GO:0016020">
    <property type="term" value="C:membrane"/>
    <property type="evidence" value="ECO:0007669"/>
    <property type="project" value="UniProtKB-SubCell"/>
</dbReference>
<accession>A0A8H4B570</accession>
<dbReference type="Proteomes" id="UP000439903">
    <property type="component" value="Unassembled WGS sequence"/>
</dbReference>
<gene>
    <name evidence="7" type="ORF">F8M41_001287</name>
</gene>
<comment type="subcellular location">
    <subcellularLocation>
        <location evidence="1">Membrane</location>
        <topology evidence="1">Multi-pass membrane protein</topology>
    </subcellularLocation>
</comment>
<feature type="transmembrane region" description="Helical" evidence="6">
    <location>
        <begin position="382"/>
        <end position="401"/>
    </location>
</feature>
<keyword evidence="5 6" id="KW-0472">Membrane</keyword>
<feature type="transmembrane region" description="Helical" evidence="6">
    <location>
        <begin position="141"/>
        <end position="169"/>
    </location>
</feature>
<evidence type="ECO:0000256" key="1">
    <source>
        <dbReference type="ARBA" id="ARBA00004141"/>
    </source>
</evidence>
<feature type="transmembrane region" description="Helical" evidence="6">
    <location>
        <begin position="190"/>
        <end position="211"/>
    </location>
</feature>
<evidence type="ECO:0000256" key="5">
    <source>
        <dbReference type="ARBA" id="ARBA00023136"/>
    </source>
</evidence>
<feature type="transmembrane region" description="Helical" evidence="6">
    <location>
        <begin position="6"/>
        <end position="23"/>
    </location>
</feature>
<keyword evidence="3 6" id="KW-0812">Transmembrane</keyword>
<feature type="transmembrane region" description="Helical" evidence="6">
    <location>
        <begin position="113"/>
        <end position="135"/>
    </location>
</feature>
<comment type="caution">
    <text evidence="7">The sequence shown here is derived from an EMBL/GenBank/DDBJ whole genome shotgun (WGS) entry which is preliminary data.</text>
</comment>
<dbReference type="Pfam" id="PF03348">
    <property type="entry name" value="Serinc"/>
    <property type="match status" value="1"/>
</dbReference>
<keyword evidence="8" id="KW-1185">Reference proteome</keyword>
<dbReference type="InterPro" id="IPR005016">
    <property type="entry name" value="TDE1/TMS"/>
</dbReference>
<feature type="transmembrane region" description="Helical" evidence="6">
    <location>
        <begin position="421"/>
        <end position="446"/>
    </location>
</feature>
<comment type="similarity">
    <text evidence="2">Belongs to the TDE1 family.</text>
</comment>
<evidence type="ECO:0000256" key="3">
    <source>
        <dbReference type="ARBA" id="ARBA00022692"/>
    </source>
</evidence>
<evidence type="ECO:0000256" key="2">
    <source>
        <dbReference type="ARBA" id="ARBA00006665"/>
    </source>
</evidence>
<dbReference type="EMBL" id="WTPW01000012">
    <property type="protein sequence ID" value="KAF0560706.1"/>
    <property type="molecule type" value="Genomic_DNA"/>
</dbReference>
<feature type="transmembrane region" description="Helical" evidence="6">
    <location>
        <begin position="223"/>
        <end position="241"/>
    </location>
</feature>
<feature type="transmembrane region" description="Helical" evidence="6">
    <location>
        <begin position="77"/>
        <end position="101"/>
    </location>
</feature>
<evidence type="ECO:0000313" key="7">
    <source>
        <dbReference type="EMBL" id="KAF0560706.1"/>
    </source>
</evidence>
<dbReference type="OrthoDB" id="5963193at2759"/>
<dbReference type="PANTHER" id="PTHR10383">
    <property type="entry name" value="SERINE INCORPORATOR"/>
    <property type="match status" value="1"/>
</dbReference>
<sequence length="466" mass="53285">MGFGNASWITVCVSAVTCTLGFVPCNYNHSIITRIGYTIIFFINSTLAWLMMSHWALKKLDKDAYHYLKMNCPKGDCYGVLAVHRICFSLSLFHFILGRLVQGVKDNRNKWAAIHYGWWGAKILLWMFLLVFSFFLPNELFILWGSLVSVIGAVCFILFGLILLVNFAHTWSETCAEKIESSSESKKWKFLLICSTLVMFVCAFILTGIMIKYFAGPDCQSNQFIIICNIILCFIAILLSIHPAIKKANPNSGLSQASMVILYCTFLIMSAIANEPFENHMCNPLASSHRARKVTIAIGAMFTFFTIAYSTFRTACQWNEFLHEPSHFNDDFPVQDNFVVQQNEKNNTGSYEKMSMNEKCCGPAISTHDHNENFKVAYNYEFFHFVFAIAAMYISMLLTYWNTITMTGKEKLVTVGHSDAILWVKVISSWLCFLIYFWTLFAPILMPHRFSKHDIKSEKCDLANKI</sequence>